<dbReference type="OrthoDB" id="120482at2"/>
<comment type="similarity">
    <text evidence="2">Belongs to the VKOR family.</text>
</comment>
<keyword evidence="9" id="KW-0676">Redox-active center</keyword>
<name>A0A2U3KMS9_9BACT</name>
<evidence type="ECO:0000256" key="5">
    <source>
        <dbReference type="ARBA" id="ARBA00022989"/>
    </source>
</evidence>
<feature type="transmembrane region" description="Helical" evidence="10">
    <location>
        <begin position="45"/>
        <end position="66"/>
    </location>
</feature>
<dbReference type="GO" id="GO:0016020">
    <property type="term" value="C:membrane"/>
    <property type="evidence" value="ECO:0007669"/>
    <property type="project" value="UniProtKB-SubCell"/>
</dbReference>
<comment type="subcellular location">
    <subcellularLocation>
        <location evidence="1">Membrane</location>
        <topology evidence="1">Multi-pass membrane protein</topology>
    </subcellularLocation>
</comment>
<dbReference type="EMBL" id="OMOD01000126">
    <property type="protein sequence ID" value="SPF40946.1"/>
    <property type="molecule type" value="Genomic_DNA"/>
</dbReference>
<evidence type="ECO:0000256" key="7">
    <source>
        <dbReference type="ARBA" id="ARBA00023136"/>
    </source>
</evidence>
<keyword evidence="8" id="KW-1015">Disulfide bond</keyword>
<feature type="transmembrane region" description="Helical" evidence="10">
    <location>
        <begin position="78"/>
        <end position="95"/>
    </location>
</feature>
<organism evidence="12 13">
    <name type="scientific">Candidatus Sulfotelmatobacter kueseliae</name>
    <dbReference type="NCBI Taxonomy" id="2042962"/>
    <lineage>
        <taxon>Bacteria</taxon>
        <taxon>Pseudomonadati</taxon>
        <taxon>Acidobacteriota</taxon>
        <taxon>Terriglobia</taxon>
        <taxon>Terriglobales</taxon>
        <taxon>Candidatus Korobacteraceae</taxon>
        <taxon>Candidatus Sulfotelmatobacter</taxon>
    </lineage>
</organism>
<evidence type="ECO:0000256" key="2">
    <source>
        <dbReference type="ARBA" id="ARBA00006214"/>
    </source>
</evidence>
<keyword evidence="4" id="KW-0874">Quinone</keyword>
<dbReference type="Gene3D" id="1.20.1440.130">
    <property type="entry name" value="VKOR domain"/>
    <property type="match status" value="1"/>
</dbReference>
<evidence type="ECO:0000256" key="8">
    <source>
        <dbReference type="ARBA" id="ARBA00023157"/>
    </source>
</evidence>
<evidence type="ECO:0000256" key="4">
    <source>
        <dbReference type="ARBA" id="ARBA00022719"/>
    </source>
</evidence>
<protein>
    <submittedName>
        <fullName evidence="12">Vitamin K epoxide reductase family protein</fullName>
    </submittedName>
</protein>
<dbReference type="AlphaFoldDB" id="A0A2U3KMS9"/>
<sequence>MKYALLILAIFGIIVSSLALREHYRTYGDSPCSINERWDCGVVNHSHYAMLAGIPVAALGIAGYILMGMLAFLRSYRLLLVVILGGLGFSLYLAHIEKDVLGVWCIYCVISLGIISMMTLLNLGTVIAQIIRPPNSQSARH</sequence>
<dbReference type="Proteomes" id="UP000238701">
    <property type="component" value="Unassembled WGS sequence"/>
</dbReference>
<evidence type="ECO:0000313" key="12">
    <source>
        <dbReference type="EMBL" id="SPF40946.1"/>
    </source>
</evidence>
<keyword evidence="7 10" id="KW-0472">Membrane</keyword>
<evidence type="ECO:0000259" key="11">
    <source>
        <dbReference type="SMART" id="SM00756"/>
    </source>
</evidence>
<evidence type="ECO:0000256" key="1">
    <source>
        <dbReference type="ARBA" id="ARBA00004141"/>
    </source>
</evidence>
<evidence type="ECO:0000313" key="13">
    <source>
        <dbReference type="Proteomes" id="UP000238701"/>
    </source>
</evidence>
<accession>A0A2U3KMS9</accession>
<dbReference type="InterPro" id="IPR012932">
    <property type="entry name" value="VKOR"/>
</dbReference>
<dbReference type="SMART" id="SM00756">
    <property type="entry name" value="VKc"/>
    <property type="match status" value="1"/>
</dbReference>
<dbReference type="GO" id="GO:0048038">
    <property type="term" value="F:quinone binding"/>
    <property type="evidence" value="ECO:0007669"/>
    <property type="project" value="UniProtKB-KW"/>
</dbReference>
<dbReference type="GO" id="GO:0016491">
    <property type="term" value="F:oxidoreductase activity"/>
    <property type="evidence" value="ECO:0007669"/>
    <property type="project" value="UniProtKB-KW"/>
</dbReference>
<evidence type="ECO:0000256" key="9">
    <source>
        <dbReference type="ARBA" id="ARBA00023284"/>
    </source>
</evidence>
<keyword evidence="5 10" id="KW-1133">Transmembrane helix</keyword>
<reference evidence="13" key="1">
    <citation type="submission" date="2018-02" db="EMBL/GenBank/DDBJ databases">
        <authorList>
            <person name="Hausmann B."/>
        </authorList>
    </citation>
    <scope>NUCLEOTIDE SEQUENCE [LARGE SCALE GENOMIC DNA]</scope>
    <source>
        <strain evidence="13">Peat soil MAG SbA1</strain>
    </source>
</reference>
<dbReference type="InterPro" id="IPR038354">
    <property type="entry name" value="VKOR_sf"/>
</dbReference>
<dbReference type="Pfam" id="PF07884">
    <property type="entry name" value="VKOR"/>
    <property type="match status" value="1"/>
</dbReference>
<feature type="domain" description="Vitamin K epoxide reductase" evidence="11">
    <location>
        <begin position="1"/>
        <end position="128"/>
    </location>
</feature>
<feature type="transmembrane region" description="Helical" evidence="10">
    <location>
        <begin position="101"/>
        <end position="131"/>
    </location>
</feature>
<proteinExistence type="inferred from homology"/>
<keyword evidence="6" id="KW-0560">Oxidoreductase</keyword>
<evidence type="ECO:0000256" key="10">
    <source>
        <dbReference type="SAM" id="Phobius"/>
    </source>
</evidence>
<evidence type="ECO:0000256" key="6">
    <source>
        <dbReference type="ARBA" id="ARBA00023002"/>
    </source>
</evidence>
<gene>
    <name evidence="12" type="ORF">SBA1_330010</name>
</gene>
<evidence type="ECO:0000256" key="3">
    <source>
        <dbReference type="ARBA" id="ARBA00022692"/>
    </source>
</evidence>
<keyword evidence="3 10" id="KW-0812">Transmembrane</keyword>